<evidence type="ECO:0000313" key="3">
    <source>
        <dbReference type="EMBL" id="KAG9392462.1"/>
    </source>
</evidence>
<evidence type="ECO:0000256" key="1">
    <source>
        <dbReference type="SAM" id="MobiDB-lite"/>
    </source>
</evidence>
<keyword evidence="2" id="KW-0812">Transmembrane</keyword>
<reference evidence="3" key="1">
    <citation type="submission" date="2021-05" db="EMBL/GenBank/DDBJ databases">
        <title>A free-living protist that lacks canonical eukaryotic 1 DNA replication and segregation systems.</title>
        <authorList>
            <person name="Salas-Leiva D.E."/>
            <person name="Tromer E.C."/>
            <person name="Curtis B.A."/>
            <person name="Jerlstrom-Hultqvist J."/>
            <person name="Kolisko M."/>
            <person name="Yi Z."/>
            <person name="Salas-Leiva J.S."/>
            <person name="Gallot-Lavallee L."/>
            <person name="Kops G.J.P.L."/>
            <person name="Archibald J.M."/>
            <person name="Simpson A.G.B."/>
            <person name="Roger A.J."/>
        </authorList>
    </citation>
    <scope>NUCLEOTIDE SEQUENCE</scope>
    <source>
        <strain evidence="3">BICM</strain>
    </source>
</reference>
<protein>
    <submittedName>
        <fullName evidence="3">Uncharacterized protein</fullName>
    </submittedName>
</protein>
<evidence type="ECO:0000313" key="4">
    <source>
        <dbReference type="Proteomes" id="UP000717585"/>
    </source>
</evidence>
<dbReference type="EMBL" id="JAHDYR010000038">
    <property type="protein sequence ID" value="KAG9392462.1"/>
    <property type="molecule type" value="Genomic_DNA"/>
</dbReference>
<feature type="transmembrane region" description="Helical" evidence="2">
    <location>
        <begin position="6"/>
        <end position="24"/>
    </location>
</feature>
<keyword evidence="4" id="KW-1185">Reference proteome</keyword>
<organism evidence="3 4">
    <name type="scientific">Carpediemonas membranifera</name>
    <dbReference type="NCBI Taxonomy" id="201153"/>
    <lineage>
        <taxon>Eukaryota</taxon>
        <taxon>Metamonada</taxon>
        <taxon>Carpediemonas-like organisms</taxon>
        <taxon>Carpediemonas</taxon>
    </lineage>
</organism>
<keyword evidence="2" id="KW-1133">Transmembrane helix</keyword>
<evidence type="ECO:0000256" key="2">
    <source>
        <dbReference type="SAM" id="Phobius"/>
    </source>
</evidence>
<sequence>MIVYNVLFQVMSLLIVSLIIWDLISKCMKANPAPNSPTDETKPPIERPVTQEEFTDNMSDFFSARLAQLGSRRMARQTLLADAQASHPHGAHSTEDTMTVSPAMMQQVMADIKADNAFLQRAVEKLEEDDEEAKKGLFPPLTMEFFKRRLDAQDAIKARERRMKEVEQTGKKGGMATGEKKED</sequence>
<gene>
    <name evidence="3" type="ORF">J8273_5454</name>
</gene>
<feature type="region of interest" description="Disordered" evidence="1">
    <location>
        <begin position="160"/>
        <end position="183"/>
    </location>
</feature>
<accession>A0A8J6B410</accession>
<dbReference type="AlphaFoldDB" id="A0A8J6B410"/>
<name>A0A8J6B410_9EUKA</name>
<dbReference type="Proteomes" id="UP000717585">
    <property type="component" value="Unassembled WGS sequence"/>
</dbReference>
<proteinExistence type="predicted"/>
<comment type="caution">
    <text evidence="3">The sequence shown here is derived from an EMBL/GenBank/DDBJ whole genome shotgun (WGS) entry which is preliminary data.</text>
</comment>
<keyword evidence="2" id="KW-0472">Membrane</keyword>
<feature type="compositionally biased region" description="Basic and acidic residues" evidence="1">
    <location>
        <begin position="160"/>
        <end position="170"/>
    </location>
</feature>